<dbReference type="PIRSF" id="PIRSF005763">
    <property type="entry name" value="Txn_reg_ModE"/>
    <property type="match status" value="1"/>
</dbReference>
<sequence>MNSEPRFTPVEGELRLIGGLNERLFQLLAAIERIGSINRAAREVGLSYKGAWEMVERANNLSPRILVSTAIGGRHGGGTRLTAAGKLLLRLFHGLQEEHRLFLERINRQLADNPDLMLLFRRLIMQASARNQLFGKVSAVRIGATYAEVDVSLKGGTVLCSAVTKESVDALGIAVGVDAVALIKAPQVILVKDFSGYRLSARNQLPGTVARIQKGAVNTEVVLQLAGGDSIAAIITNDSLEALALKEGDTATAVFKAGAVILGVAA</sequence>
<keyword evidence="3 5" id="KW-0500">Molybdenum</keyword>
<dbReference type="EMBL" id="OZ026884">
    <property type="protein sequence ID" value="CAL1240409.1"/>
    <property type="molecule type" value="Genomic_DNA"/>
</dbReference>
<dbReference type="InterPro" id="IPR005116">
    <property type="entry name" value="Transp-assoc_OB_typ1"/>
</dbReference>
<protein>
    <submittedName>
        <fullName evidence="7">Molybdenum transport protein ModE</fullName>
    </submittedName>
</protein>
<keyword evidence="4" id="KW-0677">Repeat</keyword>
<dbReference type="RefSeq" id="WP_348757010.1">
    <property type="nucleotide sequence ID" value="NZ_OZ026884.1"/>
</dbReference>
<evidence type="ECO:0000256" key="3">
    <source>
        <dbReference type="ARBA" id="ARBA00022505"/>
    </source>
</evidence>
<evidence type="ECO:0000313" key="8">
    <source>
        <dbReference type="Proteomes" id="UP001497493"/>
    </source>
</evidence>
<dbReference type="InterPro" id="IPR004606">
    <property type="entry name" value="Mop_domain"/>
</dbReference>
<keyword evidence="8" id="KW-1185">Reference proteome</keyword>
<organism evidence="7 8">
    <name type="scientific">Candidatus Methylocalor cossyra</name>
    <dbReference type="NCBI Taxonomy" id="3108543"/>
    <lineage>
        <taxon>Bacteria</taxon>
        <taxon>Pseudomonadati</taxon>
        <taxon>Pseudomonadota</taxon>
        <taxon>Gammaproteobacteria</taxon>
        <taxon>Methylococcales</taxon>
        <taxon>Methylococcaceae</taxon>
        <taxon>Candidatus Methylocalor</taxon>
    </lineage>
</organism>
<dbReference type="Proteomes" id="UP001497493">
    <property type="component" value="Chromosome"/>
</dbReference>
<feature type="domain" description="Mop" evidence="6">
    <location>
        <begin position="126"/>
        <end position="192"/>
    </location>
</feature>
<evidence type="ECO:0000313" key="7">
    <source>
        <dbReference type="EMBL" id="CAL1240409.1"/>
    </source>
</evidence>
<name>A0ABM9NIE9_9GAMM</name>
<evidence type="ECO:0000256" key="4">
    <source>
        <dbReference type="ARBA" id="ARBA00022737"/>
    </source>
</evidence>
<dbReference type="InterPro" id="IPR016462">
    <property type="entry name" value="ModE"/>
</dbReference>
<accession>A0ABM9NIE9</accession>
<gene>
    <name evidence="7" type="primary">modE</name>
    <name evidence="7" type="ORF">MECH1_V1_1633</name>
</gene>
<dbReference type="PROSITE" id="PS51866">
    <property type="entry name" value="MOP"/>
    <property type="match status" value="2"/>
</dbReference>
<dbReference type="PANTHER" id="PTHR30432:SF1">
    <property type="entry name" value="DNA-BINDING TRANSCRIPTIONAL DUAL REGULATOR MODE"/>
    <property type="match status" value="1"/>
</dbReference>
<dbReference type="Pfam" id="PF03459">
    <property type="entry name" value="TOBE"/>
    <property type="match status" value="2"/>
</dbReference>
<dbReference type="InterPro" id="IPR036390">
    <property type="entry name" value="WH_DNA-bd_sf"/>
</dbReference>
<evidence type="ECO:0000259" key="6">
    <source>
        <dbReference type="PROSITE" id="PS51866"/>
    </source>
</evidence>
<reference evidence="7 8" key="1">
    <citation type="submission" date="2024-04" db="EMBL/GenBank/DDBJ databases">
        <authorList>
            <person name="Cremers G."/>
        </authorList>
    </citation>
    <scope>NUCLEOTIDE SEQUENCE [LARGE SCALE GENOMIC DNA]</scope>
    <source>
        <strain evidence="7">MeCH1-AG</strain>
    </source>
</reference>
<dbReference type="Gene3D" id="1.10.10.10">
    <property type="entry name" value="Winged helix-like DNA-binding domain superfamily/Winged helix DNA-binding domain"/>
    <property type="match status" value="1"/>
</dbReference>
<evidence type="ECO:0000256" key="2">
    <source>
        <dbReference type="ARBA" id="ARBA00022448"/>
    </source>
</evidence>
<keyword evidence="2 5" id="KW-0813">Transport</keyword>
<proteinExistence type="inferred from homology"/>
<feature type="domain" description="Mop" evidence="6">
    <location>
        <begin position="198"/>
        <end position="264"/>
    </location>
</feature>
<dbReference type="PANTHER" id="PTHR30432">
    <property type="entry name" value="TRANSCRIPTIONAL REGULATOR MODE"/>
    <property type="match status" value="1"/>
</dbReference>
<evidence type="ECO:0000256" key="5">
    <source>
        <dbReference type="PIRNR" id="PIRNR005763"/>
    </source>
</evidence>
<dbReference type="NCBIfam" id="TIGR00638">
    <property type="entry name" value="Mop"/>
    <property type="match status" value="2"/>
</dbReference>
<dbReference type="SUPFAM" id="SSF50331">
    <property type="entry name" value="MOP-like"/>
    <property type="match status" value="2"/>
</dbReference>
<dbReference type="InterPro" id="IPR051815">
    <property type="entry name" value="Molybdate_resp_trans_reg"/>
</dbReference>
<evidence type="ECO:0000256" key="1">
    <source>
        <dbReference type="ARBA" id="ARBA00008110"/>
    </source>
</evidence>
<dbReference type="InterPro" id="IPR008995">
    <property type="entry name" value="Mo/tungstate-bd_C_term_dom"/>
</dbReference>
<dbReference type="InterPro" id="IPR036388">
    <property type="entry name" value="WH-like_DNA-bd_sf"/>
</dbReference>
<comment type="similarity">
    <text evidence="1 5">Belongs to the ModE family.</text>
</comment>
<dbReference type="Gene3D" id="2.40.50.100">
    <property type="match status" value="2"/>
</dbReference>
<dbReference type="SUPFAM" id="SSF46785">
    <property type="entry name" value="Winged helix' DNA-binding domain"/>
    <property type="match status" value="1"/>
</dbReference>